<sequence>MFYIACPNVQFETAQLIKYPDVNNIPLKYTQVMNNRKNTKRSVSFLPHPPSKNKAHDSMKYYYETSQLSHFLRCFGVGDGKISTFKKTPLSTDVAASFLLCNIGVRRRNVSNVEIQQNPEIELFDDCVFVFRIRESKHVNKSTRWPNGEVSASGPWRSNQVPLKISRIWGLLHVKSYVGGQTLSCYCGAEVWRGKASPVVVLDI</sequence>
<organism evidence="1 2">
    <name type="scientific">Araneus ventricosus</name>
    <name type="common">Orbweaver spider</name>
    <name type="synonym">Epeira ventricosa</name>
    <dbReference type="NCBI Taxonomy" id="182803"/>
    <lineage>
        <taxon>Eukaryota</taxon>
        <taxon>Metazoa</taxon>
        <taxon>Ecdysozoa</taxon>
        <taxon>Arthropoda</taxon>
        <taxon>Chelicerata</taxon>
        <taxon>Arachnida</taxon>
        <taxon>Araneae</taxon>
        <taxon>Araneomorphae</taxon>
        <taxon>Entelegynae</taxon>
        <taxon>Araneoidea</taxon>
        <taxon>Araneidae</taxon>
        <taxon>Araneus</taxon>
    </lineage>
</organism>
<dbReference type="AlphaFoldDB" id="A0A4Y2MB57"/>
<keyword evidence="2" id="KW-1185">Reference proteome</keyword>
<name>A0A4Y2MB57_ARAVE</name>
<protein>
    <submittedName>
        <fullName evidence="1">Uncharacterized protein</fullName>
    </submittedName>
</protein>
<evidence type="ECO:0000313" key="1">
    <source>
        <dbReference type="EMBL" id="GBN23832.1"/>
    </source>
</evidence>
<dbReference type="EMBL" id="BGPR01007043">
    <property type="protein sequence ID" value="GBN23832.1"/>
    <property type="molecule type" value="Genomic_DNA"/>
</dbReference>
<accession>A0A4Y2MB57</accession>
<reference evidence="1 2" key="1">
    <citation type="journal article" date="2019" name="Sci. Rep.">
        <title>Orb-weaving spider Araneus ventricosus genome elucidates the spidroin gene catalogue.</title>
        <authorList>
            <person name="Kono N."/>
            <person name="Nakamura H."/>
            <person name="Ohtoshi R."/>
            <person name="Moran D.A.P."/>
            <person name="Shinohara A."/>
            <person name="Yoshida Y."/>
            <person name="Fujiwara M."/>
            <person name="Mori M."/>
            <person name="Tomita M."/>
            <person name="Arakawa K."/>
        </authorList>
    </citation>
    <scope>NUCLEOTIDE SEQUENCE [LARGE SCALE GENOMIC DNA]</scope>
</reference>
<proteinExistence type="predicted"/>
<dbReference type="Proteomes" id="UP000499080">
    <property type="component" value="Unassembled WGS sequence"/>
</dbReference>
<gene>
    <name evidence="1" type="ORF">AVEN_267269_1</name>
</gene>
<comment type="caution">
    <text evidence="1">The sequence shown here is derived from an EMBL/GenBank/DDBJ whole genome shotgun (WGS) entry which is preliminary data.</text>
</comment>
<evidence type="ECO:0000313" key="2">
    <source>
        <dbReference type="Proteomes" id="UP000499080"/>
    </source>
</evidence>